<dbReference type="SMART" id="SM00355">
    <property type="entry name" value="ZnF_C2H2"/>
    <property type="match status" value="4"/>
</dbReference>
<dbReference type="InterPro" id="IPR013087">
    <property type="entry name" value="Znf_C2H2_type"/>
</dbReference>
<dbReference type="InterPro" id="IPR039970">
    <property type="entry name" value="TF_Grauzone"/>
</dbReference>
<evidence type="ECO:0000313" key="5">
    <source>
        <dbReference type="Proteomes" id="UP000233524"/>
    </source>
</evidence>
<keyword evidence="1" id="KW-0863">Zinc-finger</keyword>
<feature type="domain" description="C2H2-type" evidence="3">
    <location>
        <begin position="246"/>
        <end position="269"/>
    </location>
</feature>
<comment type="caution">
    <text evidence="4">The sequence shown here is derived from an EMBL/GenBank/DDBJ whole genome shotgun (WGS) entry which is preliminary data.</text>
</comment>
<dbReference type="PANTHER" id="PTHR23225:SF2">
    <property type="entry name" value="AT09679P-RELATED"/>
    <property type="match status" value="1"/>
</dbReference>
<dbReference type="InParanoid" id="A0A2N3N578"/>
<feature type="compositionally biased region" description="Acidic residues" evidence="2">
    <location>
        <begin position="472"/>
        <end position="481"/>
    </location>
</feature>
<feature type="region of interest" description="Disordered" evidence="2">
    <location>
        <begin position="457"/>
        <end position="481"/>
    </location>
</feature>
<dbReference type="AlphaFoldDB" id="A0A2N3N578"/>
<evidence type="ECO:0000259" key="3">
    <source>
        <dbReference type="PROSITE" id="PS50157"/>
    </source>
</evidence>
<reference evidence="4 5" key="1">
    <citation type="journal article" date="2017" name="G3 (Bethesda)">
        <title>First Draft Genome Sequence of the Pathogenic Fungus Lomentospora prolificans (Formerly Scedosporium prolificans).</title>
        <authorList>
            <person name="Luo R."/>
            <person name="Zimin A."/>
            <person name="Workman R."/>
            <person name="Fan Y."/>
            <person name="Pertea G."/>
            <person name="Grossman N."/>
            <person name="Wear M.P."/>
            <person name="Jia B."/>
            <person name="Miller H."/>
            <person name="Casadevall A."/>
            <person name="Timp W."/>
            <person name="Zhang S.X."/>
            <person name="Salzberg S.L."/>
        </authorList>
    </citation>
    <scope>NUCLEOTIDE SEQUENCE [LARGE SCALE GENOMIC DNA]</scope>
    <source>
        <strain evidence="4 5">JHH-5317</strain>
    </source>
</reference>
<protein>
    <recommendedName>
        <fullName evidence="3">C2H2-type domain-containing protein</fullName>
    </recommendedName>
</protein>
<evidence type="ECO:0000313" key="4">
    <source>
        <dbReference type="EMBL" id="PKS07532.1"/>
    </source>
</evidence>
<dbReference type="PANTHER" id="PTHR23225">
    <property type="entry name" value="ZINC FINGER PROTEIN"/>
    <property type="match status" value="1"/>
</dbReference>
<keyword evidence="1" id="KW-0479">Metal-binding</keyword>
<sequence>MSSQTQARLLGPCIHSPESYLQVDPEFLDHLSPMSWSSSPPSYHFDARFSQGKMYEQRCLDMSGSYSDSYQPMPSPPMETSHFGARTSSHVAFSQPAHEDYNTQHFYPQTSGRYEERYELGFVNLGEVAHDPYPESPSLGSYQEGFEMHAATEGIHMARGDTFSLASRTRPTDMECAGDSTSETGDLPANIHHGDGMGADEAVPGRGIKPTSPKVDTTRKRGRQGTKPSPNTSKKHKAITPSSGNHPCNTCRDVFTTNSELQDHVQQTHPRPLVCVFSYAGCTSTFGSKNEWKRHVLSQHIILQYWLCTDPACVRTNPESGGTIFNRKDLYTQHVRRMHVPEKYKETVNNKARDPEWDQILRKMQESAERKRCRMPTYMRCPAEGCSIEFRSATAWDDRMEHVAKHLDKAGEPRVVFGGAQDFTLTEWAADPSVNIVRAVGVDRWELVVPLKTTAKDVAARKGAASRHTHDSEEDADGEPE</sequence>
<dbReference type="GO" id="GO:0003700">
    <property type="term" value="F:DNA-binding transcription factor activity"/>
    <property type="evidence" value="ECO:0007669"/>
    <property type="project" value="InterPro"/>
</dbReference>
<organism evidence="4 5">
    <name type="scientific">Lomentospora prolificans</name>
    <dbReference type="NCBI Taxonomy" id="41688"/>
    <lineage>
        <taxon>Eukaryota</taxon>
        <taxon>Fungi</taxon>
        <taxon>Dikarya</taxon>
        <taxon>Ascomycota</taxon>
        <taxon>Pezizomycotina</taxon>
        <taxon>Sordariomycetes</taxon>
        <taxon>Hypocreomycetidae</taxon>
        <taxon>Microascales</taxon>
        <taxon>Microascaceae</taxon>
        <taxon>Lomentospora</taxon>
    </lineage>
</organism>
<gene>
    <name evidence="4" type="ORF">jhhlp_006136</name>
</gene>
<keyword evidence="1" id="KW-0862">Zinc</keyword>
<dbReference type="Proteomes" id="UP000233524">
    <property type="component" value="Unassembled WGS sequence"/>
</dbReference>
<feature type="region of interest" description="Disordered" evidence="2">
    <location>
        <begin position="193"/>
        <end position="244"/>
    </location>
</feature>
<dbReference type="PROSITE" id="PS00028">
    <property type="entry name" value="ZINC_FINGER_C2H2_1"/>
    <property type="match status" value="1"/>
</dbReference>
<dbReference type="Gene3D" id="3.30.160.60">
    <property type="entry name" value="Classic Zinc Finger"/>
    <property type="match status" value="1"/>
</dbReference>
<dbReference type="GO" id="GO:0008270">
    <property type="term" value="F:zinc ion binding"/>
    <property type="evidence" value="ECO:0007669"/>
    <property type="project" value="UniProtKB-KW"/>
</dbReference>
<dbReference type="STRING" id="41688.A0A2N3N578"/>
<dbReference type="VEuPathDB" id="FungiDB:jhhlp_006136"/>
<keyword evidence="5" id="KW-1185">Reference proteome</keyword>
<dbReference type="PROSITE" id="PS50157">
    <property type="entry name" value="ZINC_FINGER_C2H2_2"/>
    <property type="match status" value="1"/>
</dbReference>
<evidence type="ECO:0000256" key="2">
    <source>
        <dbReference type="SAM" id="MobiDB-lite"/>
    </source>
</evidence>
<proteinExistence type="predicted"/>
<dbReference type="EMBL" id="NLAX01000701">
    <property type="protein sequence ID" value="PKS07532.1"/>
    <property type="molecule type" value="Genomic_DNA"/>
</dbReference>
<accession>A0A2N3N578</accession>
<dbReference type="OrthoDB" id="5388486at2759"/>
<name>A0A2N3N578_9PEZI</name>
<evidence type="ECO:0000256" key="1">
    <source>
        <dbReference type="PROSITE-ProRule" id="PRU00042"/>
    </source>
</evidence>